<dbReference type="CDD" id="cd13671">
    <property type="entry name" value="PBP2_TRAP_SBP_like_3"/>
    <property type="match status" value="1"/>
</dbReference>
<evidence type="ECO:0000256" key="1">
    <source>
        <dbReference type="ARBA" id="ARBA00022729"/>
    </source>
</evidence>
<dbReference type="NCBIfam" id="TIGR00787">
    <property type="entry name" value="dctP"/>
    <property type="match status" value="1"/>
</dbReference>
<dbReference type="InterPro" id="IPR038404">
    <property type="entry name" value="TRAP_DctP_sf"/>
</dbReference>
<keyword evidence="4" id="KW-1185">Reference proteome</keyword>
<dbReference type="RefSeq" id="WP_064540616.1">
    <property type="nucleotide sequence ID" value="NZ_LXEQ01000003.1"/>
</dbReference>
<dbReference type="PANTHER" id="PTHR33376:SF2">
    <property type="entry name" value="DICARBOXYLATE-BINDING PERIPLASMIC PROTEIN"/>
    <property type="match status" value="1"/>
</dbReference>
<dbReference type="InterPro" id="IPR004682">
    <property type="entry name" value="TRAP_DctP"/>
</dbReference>
<dbReference type="EMBL" id="LXEQ01000003">
    <property type="protein sequence ID" value="OAT33136.1"/>
    <property type="molecule type" value="Genomic_DNA"/>
</dbReference>
<comment type="caution">
    <text evidence="3">The sequence shown here is derived from an EMBL/GenBank/DDBJ whole genome shotgun (WGS) entry which is preliminary data.</text>
</comment>
<proteinExistence type="predicted"/>
<evidence type="ECO:0000313" key="4">
    <source>
        <dbReference type="Proteomes" id="UP000078407"/>
    </source>
</evidence>
<evidence type="ECO:0000313" key="3">
    <source>
        <dbReference type="EMBL" id="OAT33136.1"/>
    </source>
</evidence>
<dbReference type="InterPro" id="IPR018389">
    <property type="entry name" value="DctP_fam"/>
</dbReference>
<organism evidence="3 4">
    <name type="scientific">Buttiauxella ferragutiae ATCC 51602</name>
    <dbReference type="NCBI Taxonomy" id="1354252"/>
    <lineage>
        <taxon>Bacteria</taxon>
        <taxon>Pseudomonadati</taxon>
        <taxon>Pseudomonadota</taxon>
        <taxon>Gammaproteobacteria</taxon>
        <taxon>Enterobacterales</taxon>
        <taxon>Enterobacteriaceae</taxon>
        <taxon>Buttiauxella</taxon>
    </lineage>
</organism>
<evidence type="ECO:0000256" key="2">
    <source>
        <dbReference type="SAM" id="SignalP"/>
    </source>
</evidence>
<sequence>MKKTLFKGSVISCALALLTSYSAHAITLKVADNHLAIDSTVLALKSMNDELKKTTNGEVKLRIFANGALGDETQVLQDVQKGTVDMARVSVSNLQSFNDKFSILSMPYLFPSNEAYLKFSLSPLADTFYAYPESSGIKGLTFYTSSFRSFYTRDKGIEKPADLKGVKIRVMADPTVLNMMKRLGATATPLPYSEVFGAMQQGVVDGAENAVSTLTDARHGEMMKAYSFDEHTLVPDIVVISSKTWAKLTPDQQVKLKQAALNSAVMQTEEQAKVQAKAKKDAEAMGVKFYYPEKKAFQDLVEPMYAELPADKMQQVTEIRNSMQ</sequence>
<dbReference type="Pfam" id="PF03480">
    <property type="entry name" value="DctP"/>
    <property type="match status" value="1"/>
</dbReference>
<accession>A0ABX2WDK3</accession>
<dbReference type="Gene3D" id="3.40.190.170">
    <property type="entry name" value="Bacterial extracellular solute-binding protein, family 7"/>
    <property type="match status" value="1"/>
</dbReference>
<name>A0ABX2WDK3_9ENTR</name>
<protein>
    <submittedName>
        <fullName evidence="3">Periplasmic component of a TRAP-type C4-dicarboxylate transporter</fullName>
    </submittedName>
</protein>
<feature type="chain" id="PRO_5047347781" evidence="2">
    <location>
        <begin position="26"/>
        <end position="324"/>
    </location>
</feature>
<feature type="signal peptide" evidence="2">
    <location>
        <begin position="1"/>
        <end position="25"/>
    </location>
</feature>
<dbReference type="PANTHER" id="PTHR33376">
    <property type="match status" value="1"/>
</dbReference>
<dbReference type="NCBIfam" id="NF037995">
    <property type="entry name" value="TRAP_S1"/>
    <property type="match status" value="1"/>
</dbReference>
<dbReference type="PIRSF" id="PIRSF006470">
    <property type="entry name" value="DctB"/>
    <property type="match status" value="1"/>
</dbReference>
<reference evidence="3 4" key="1">
    <citation type="submission" date="2016-04" db="EMBL/GenBank/DDBJ databases">
        <title>ATOL: Assembling a taxonomically balanced genome-scale reconstruction of the evolutionary history of the Enterobacteriaceae.</title>
        <authorList>
            <person name="Plunkett G.III."/>
            <person name="Neeno-Eckwall E.C."/>
            <person name="Glasner J.D."/>
            <person name="Perna N.T."/>
        </authorList>
    </citation>
    <scope>NUCLEOTIDE SEQUENCE [LARGE SCALE GENOMIC DNA]</scope>
    <source>
        <strain evidence="3 4">ATCC 51602</strain>
    </source>
</reference>
<dbReference type="Proteomes" id="UP000078407">
    <property type="component" value="Unassembled WGS sequence"/>
</dbReference>
<gene>
    <name evidence="3" type="ORF">M976_00414</name>
</gene>
<dbReference type="SUPFAM" id="SSF53850">
    <property type="entry name" value="Periplasmic binding protein-like II"/>
    <property type="match status" value="1"/>
</dbReference>
<keyword evidence="1 2" id="KW-0732">Signal</keyword>